<comment type="similarity">
    <text evidence="2">Belongs to the polysaccharide synthase family.</text>
</comment>
<evidence type="ECO:0000256" key="2">
    <source>
        <dbReference type="ARBA" id="ARBA00007430"/>
    </source>
</evidence>
<evidence type="ECO:0000256" key="6">
    <source>
        <dbReference type="ARBA" id="ARBA00023136"/>
    </source>
</evidence>
<feature type="transmembrane region" description="Helical" evidence="7">
    <location>
        <begin position="21"/>
        <end position="39"/>
    </location>
</feature>
<evidence type="ECO:0000256" key="1">
    <source>
        <dbReference type="ARBA" id="ARBA00004651"/>
    </source>
</evidence>
<keyword evidence="4 7" id="KW-0812">Transmembrane</keyword>
<evidence type="ECO:0000256" key="3">
    <source>
        <dbReference type="ARBA" id="ARBA00022475"/>
    </source>
</evidence>
<keyword evidence="3" id="KW-1003">Cell membrane</keyword>
<evidence type="ECO:0000256" key="4">
    <source>
        <dbReference type="ARBA" id="ARBA00022692"/>
    </source>
</evidence>
<sequence length="482" mass="52621">MKGELKDKVARGVAWSMAEKIGTMLLQMAVSLIILRLLTRDILGVMAIPTAVVAVALVLVDSGFSQALIRKAAPSADDYKSVFAFNIGVSLVMYALFTVLAFPASRFYDMPQIAQIAPVFFLQLPIGALCAIQNTICVRQFRFALLSKVTFASSLAGGLAAIGLALAGFGIWCIVAQRVLQAAVRTLLLWWLSDWRPCGACSRGPLREMAPFSFSLIATDLISTFYNKIPQFFLGRLYPADTLGSFDQAIKLKDQPTISAMQAVQSVTFPALAKIKDDAPKFAESYRQVVMVVSYVLFPVMLGMSAVAHDMFAVLLGEEWMPTVPYFETVCLVGLFYPMSIIAYNVLKVKSGGALIVKLEIVKKVIMTLVFAVTIPISVQAVVWGLVVIAFCEMSVNFLATTKFTSLSPGRFVRTLLPPLLAAAAMYGAVRLTARAIPEHALLRLMAEVTAGAVCYVLLSALFRLEAFREVAAIVRKQFLHR</sequence>
<dbReference type="Proteomes" id="UP001055105">
    <property type="component" value="Unassembled WGS sequence"/>
</dbReference>
<dbReference type="InterPro" id="IPR050833">
    <property type="entry name" value="Poly_Biosynth_Transport"/>
</dbReference>
<dbReference type="PANTHER" id="PTHR30250:SF10">
    <property type="entry name" value="LIPOPOLYSACCHARIDE BIOSYNTHESIS PROTEIN WZXC"/>
    <property type="match status" value="1"/>
</dbReference>
<keyword evidence="5 7" id="KW-1133">Transmembrane helix</keyword>
<proteinExistence type="inferred from homology"/>
<feature type="transmembrane region" description="Helical" evidence="7">
    <location>
        <begin position="45"/>
        <end position="69"/>
    </location>
</feature>
<feature type="transmembrane region" description="Helical" evidence="7">
    <location>
        <begin position="442"/>
        <end position="463"/>
    </location>
</feature>
<evidence type="ECO:0000313" key="9">
    <source>
        <dbReference type="Proteomes" id="UP001055105"/>
    </source>
</evidence>
<evidence type="ECO:0000313" key="8">
    <source>
        <dbReference type="EMBL" id="GKI18830.1"/>
    </source>
</evidence>
<comment type="caution">
    <text evidence="8">The sequence shown here is derived from an EMBL/GenBank/DDBJ whole genome shotgun (WGS) entry which is preliminary data.</text>
</comment>
<name>A0AA37KNG4_9BACT</name>
<keyword evidence="6 7" id="KW-0472">Membrane</keyword>
<evidence type="ECO:0000256" key="7">
    <source>
        <dbReference type="SAM" id="Phobius"/>
    </source>
</evidence>
<feature type="transmembrane region" description="Helical" evidence="7">
    <location>
        <begin position="81"/>
        <end position="102"/>
    </location>
</feature>
<dbReference type="PANTHER" id="PTHR30250">
    <property type="entry name" value="PST FAMILY PREDICTED COLANIC ACID TRANSPORTER"/>
    <property type="match status" value="1"/>
</dbReference>
<protein>
    <submittedName>
        <fullName evidence="8">Lipopolysaccharide biosynthesis protein</fullName>
    </submittedName>
</protein>
<gene>
    <name evidence="8" type="ORF">CE91St16_17380</name>
</gene>
<dbReference type="CDD" id="cd13127">
    <property type="entry name" value="MATE_tuaB_like"/>
    <property type="match status" value="1"/>
</dbReference>
<feature type="transmembrane region" description="Helical" evidence="7">
    <location>
        <begin position="368"/>
        <end position="391"/>
    </location>
</feature>
<comment type="subcellular location">
    <subcellularLocation>
        <location evidence="1">Cell membrane</location>
        <topology evidence="1">Multi-pass membrane protein</topology>
    </subcellularLocation>
</comment>
<dbReference type="EMBL" id="BQOL01000001">
    <property type="protein sequence ID" value="GKI18830.1"/>
    <property type="molecule type" value="Genomic_DNA"/>
</dbReference>
<dbReference type="AlphaFoldDB" id="A0AA37KNG4"/>
<reference evidence="8" key="1">
    <citation type="submission" date="2022-01" db="EMBL/GenBank/DDBJ databases">
        <title>Novel bile acid biosynthetic pathways are enriched in the microbiome of centenarians.</title>
        <authorList>
            <person name="Sato Y."/>
            <person name="Atarashi K."/>
            <person name="Plichta R.D."/>
            <person name="Arai Y."/>
            <person name="Sasajima S."/>
            <person name="Kearney M.S."/>
            <person name="Suda W."/>
            <person name="Takeshita K."/>
            <person name="Sasaki T."/>
            <person name="Okamoto S."/>
            <person name="Skelly N.A."/>
            <person name="Okamura Y."/>
            <person name="Vlamakis H."/>
            <person name="Li Y."/>
            <person name="Tanoue T."/>
            <person name="Takei H."/>
            <person name="Nittono H."/>
            <person name="Narushima S."/>
            <person name="Irie J."/>
            <person name="Itoh H."/>
            <person name="Moriya K."/>
            <person name="Sugiura Y."/>
            <person name="Suematsu M."/>
            <person name="Moritoki N."/>
            <person name="Shibata S."/>
            <person name="Littman R.D."/>
            <person name="Fischbach A.M."/>
            <person name="Uwamino Y."/>
            <person name="Inoue T."/>
            <person name="Honda A."/>
            <person name="Hattori M."/>
            <person name="Murai T."/>
            <person name="Xavier J.R."/>
            <person name="Hirose N."/>
            <person name="Honda K."/>
        </authorList>
    </citation>
    <scope>NUCLEOTIDE SEQUENCE</scope>
    <source>
        <strain evidence="8">CE91-St16</strain>
    </source>
</reference>
<dbReference type="Pfam" id="PF13440">
    <property type="entry name" value="Polysacc_synt_3"/>
    <property type="match status" value="1"/>
</dbReference>
<feature type="transmembrane region" description="Helical" evidence="7">
    <location>
        <begin position="289"/>
        <end position="307"/>
    </location>
</feature>
<evidence type="ECO:0000256" key="5">
    <source>
        <dbReference type="ARBA" id="ARBA00022989"/>
    </source>
</evidence>
<organism evidence="8 9">
    <name type="scientific">Alistipes finegoldii</name>
    <dbReference type="NCBI Taxonomy" id="214856"/>
    <lineage>
        <taxon>Bacteria</taxon>
        <taxon>Pseudomonadati</taxon>
        <taxon>Bacteroidota</taxon>
        <taxon>Bacteroidia</taxon>
        <taxon>Bacteroidales</taxon>
        <taxon>Rikenellaceae</taxon>
        <taxon>Alistipes</taxon>
    </lineage>
</organism>
<accession>A0AA37KNG4</accession>
<feature type="transmembrane region" description="Helical" evidence="7">
    <location>
        <begin position="151"/>
        <end position="175"/>
    </location>
</feature>
<feature type="transmembrane region" description="Helical" evidence="7">
    <location>
        <begin position="327"/>
        <end position="347"/>
    </location>
</feature>
<dbReference type="GO" id="GO:0005886">
    <property type="term" value="C:plasma membrane"/>
    <property type="evidence" value="ECO:0007669"/>
    <property type="project" value="UniProtKB-SubCell"/>
</dbReference>
<feature type="transmembrane region" description="Helical" evidence="7">
    <location>
        <begin position="411"/>
        <end position="430"/>
    </location>
</feature>
<dbReference type="RefSeq" id="WP_244076452.1">
    <property type="nucleotide sequence ID" value="NZ_AP025581.1"/>
</dbReference>